<organism evidence="2 3">
    <name type="scientific">Longispora fulva</name>
    <dbReference type="NCBI Taxonomy" id="619741"/>
    <lineage>
        <taxon>Bacteria</taxon>
        <taxon>Bacillati</taxon>
        <taxon>Actinomycetota</taxon>
        <taxon>Actinomycetes</taxon>
        <taxon>Micromonosporales</taxon>
        <taxon>Micromonosporaceae</taxon>
        <taxon>Longispora</taxon>
    </lineage>
</organism>
<dbReference type="RefSeq" id="WP_197001582.1">
    <property type="nucleotide sequence ID" value="NZ_BONS01000033.1"/>
</dbReference>
<gene>
    <name evidence="2" type="ORF">IW245_000526</name>
</gene>
<proteinExistence type="predicted"/>
<reference evidence="2" key="1">
    <citation type="submission" date="2020-11" db="EMBL/GenBank/DDBJ databases">
        <title>Sequencing the genomes of 1000 actinobacteria strains.</title>
        <authorList>
            <person name="Klenk H.-P."/>
        </authorList>
    </citation>
    <scope>NUCLEOTIDE SEQUENCE</scope>
    <source>
        <strain evidence="2">DSM 45356</strain>
    </source>
</reference>
<dbReference type="InterPro" id="IPR009081">
    <property type="entry name" value="PP-bd_ACP"/>
</dbReference>
<comment type="caution">
    <text evidence="2">The sequence shown here is derived from an EMBL/GenBank/DDBJ whole genome shotgun (WGS) entry which is preliminary data.</text>
</comment>
<evidence type="ECO:0000313" key="2">
    <source>
        <dbReference type="EMBL" id="MBG6134332.1"/>
    </source>
</evidence>
<dbReference type="Pfam" id="PF00550">
    <property type="entry name" value="PP-binding"/>
    <property type="match status" value="1"/>
</dbReference>
<evidence type="ECO:0000313" key="3">
    <source>
        <dbReference type="Proteomes" id="UP000622552"/>
    </source>
</evidence>
<accession>A0A8J7GDA2</accession>
<protein>
    <submittedName>
        <fullName evidence="2">Acyl carrier protein</fullName>
    </submittedName>
</protein>
<dbReference type="InterPro" id="IPR036736">
    <property type="entry name" value="ACP-like_sf"/>
</dbReference>
<evidence type="ECO:0000259" key="1">
    <source>
        <dbReference type="PROSITE" id="PS50075"/>
    </source>
</evidence>
<dbReference type="PROSITE" id="PS50075">
    <property type="entry name" value="CARRIER"/>
    <property type="match status" value="1"/>
</dbReference>
<name>A0A8J7GDA2_9ACTN</name>
<dbReference type="AlphaFoldDB" id="A0A8J7GDA2"/>
<feature type="domain" description="Carrier" evidence="1">
    <location>
        <begin position="5"/>
        <end position="80"/>
    </location>
</feature>
<sequence>MTGITLDKEQLRQLIAETLDAEVVDVTDTAQFVDDLGADSLMALEVMVVLENTYKVKIDEAELREITCLDTAFDLLVAKTGG</sequence>
<dbReference type="SUPFAM" id="SSF47336">
    <property type="entry name" value="ACP-like"/>
    <property type="match status" value="1"/>
</dbReference>
<dbReference type="Gene3D" id="1.10.1200.10">
    <property type="entry name" value="ACP-like"/>
    <property type="match status" value="1"/>
</dbReference>
<keyword evidence="3" id="KW-1185">Reference proteome</keyword>
<dbReference type="Proteomes" id="UP000622552">
    <property type="component" value="Unassembled WGS sequence"/>
</dbReference>
<dbReference type="EMBL" id="JADOUF010000001">
    <property type="protein sequence ID" value="MBG6134332.1"/>
    <property type="molecule type" value="Genomic_DNA"/>
</dbReference>